<keyword evidence="1" id="KW-0812">Transmembrane</keyword>
<feature type="transmembrane region" description="Helical" evidence="1">
    <location>
        <begin position="19"/>
        <end position="36"/>
    </location>
</feature>
<name>A0ABD0BMQ1_CORUL</name>
<evidence type="ECO:0000313" key="3">
    <source>
        <dbReference type="Proteomes" id="UP001205910"/>
    </source>
</evidence>
<reference evidence="2 3" key="1">
    <citation type="submission" date="2021-11" db="EMBL/GenBank/DDBJ databases">
        <title>Whole genome sequences of diphtheriae toxin producing Corynebacterium ulcerans isolates from cats in Osaka, Japan.</title>
        <authorList>
            <person name="Umeda K."/>
            <person name="Hirai Y."/>
        </authorList>
    </citation>
    <scope>NUCLEOTIDE SEQUENCE [LARGE SCALE GENOMIC DNA]</scope>
    <source>
        <strain evidence="2 3">12109B-1</strain>
    </source>
</reference>
<evidence type="ECO:0000256" key="1">
    <source>
        <dbReference type="SAM" id="Phobius"/>
    </source>
</evidence>
<keyword evidence="1" id="KW-1133">Transmembrane helix</keyword>
<dbReference type="EMBL" id="BQFK01000005">
    <property type="protein sequence ID" value="GJJ43996.1"/>
    <property type="molecule type" value="Genomic_DNA"/>
</dbReference>
<comment type="caution">
    <text evidence="2">The sequence shown here is derived from an EMBL/GenBank/DDBJ whole genome shotgun (WGS) entry which is preliminary data.</text>
</comment>
<evidence type="ECO:0000313" key="2">
    <source>
        <dbReference type="EMBL" id="GJJ43996.1"/>
    </source>
</evidence>
<dbReference type="KEGG" id="cuz:Cul05146_1122"/>
<feature type="transmembrane region" description="Helical" evidence="1">
    <location>
        <begin position="71"/>
        <end position="96"/>
    </location>
</feature>
<dbReference type="AlphaFoldDB" id="A0ABD0BMQ1"/>
<accession>A0ABD0BMQ1</accession>
<sequence length="101" mass="11234">MGLNESVNRDLTQMKSSRLLGWGAMVAAFIVSYLFWIISKQLWWPTVVITCITLASICVLNCYLAHKTKKYDLYIAALLSVLAPAIIITIAFGFFFSGPPS</sequence>
<gene>
    <name evidence="2" type="ORF">CULCOIPH005_21850</name>
</gene>
<organism evidence="2 3">
    <name type="scientific">Corynebacterium ulcerans</name>
    <dbReference type="NCBI Taxonomy" id="65058"/>
    <lineage>
        <taxon>Bacteria</taxon>
        <taxon>Bacillati</taxon>
        <taxon>Actinomycetota</taxon>
        <taxon>Actinomycetes</taxon>
        <taxon>Mycobacteriales</taxon>
        <taxon>Corynebacteriaceae</taxon>
        <taxon>Corynebacterium</taxon>
    </lineage>
</organism>
<keyword evidence="1" id="KW-0472">Membrane</keyword>
<proteinExistence type="predicted"/>
<protein>
    <submittedName>
        <fullName evidence="2">Uncharacterized protein</fullName>
    </submittedName>
</protein>
<feature type="transmembrane region" description="Helical" evidence="1">
    <location>
        <begin position="42"/>
        <end position="64"/>
    </location>
</feature>
<dbReference type="KEGG" id="cuj:CUL131002_1083"/>
<dbReference type="Proteomes" id="UP001205910">
    <property type="component" value="Unassembled WGS sequence"/>
</dbReference>